<gene>
    <name evidence="2" type="ORF">SDC9_76521</name>
</gene>
<dbReference type="InterPro" id="IPR043168">
    <property type="entry name" value="DegV_C"/>
</dbReference>
<name>A0A644YNU4_9ZZZZ</name>
<dbReference type="PANTHER" id="PTHR33434:SF2">
    <property type="entry name" value="FATTY ACID-BINDING PROTEIN TM_1468"/>
    <property type="match status" value="1"/>
</dbReference>
<organism evidence="2">
    <name type="scientific">bioreactor metagenome</name>
    <dbReference type="NCBI Taxonomy" id="1076179"/>
    <lineage>
        <taxon>unclassified sequences</taxon>
        <taxon>metagenomes</taxon>
        <taxon>ecological metagenomes</taxon>
    </lineage>
</organism>
<dbReference type="PANTHER" id="PTHR33434">
    <property type="entry name" value="DEGV DOMAIN-CONTAINING PROTEIN DR_1986-RELATED"/>
    <property type="match status" value="1"/>
</dbReference>
<dbReference type="PROSITE" id="PS51482">
    <property type="entry name" value="DEGV"/>
    <property type="match status" value="1"/>
</dbReference>
<dbReference type="InterPro" id="IPR050270">
    <property type="entry name" value="DegV_domain_contain"/>
</dbReference>
<protein>
    <submittedName>
        <fullName evidence="2">DegV domain-containing protein</fullName>
    </submittedName>
</protein>
<accession>A0A644YNU4</accession>
<dbReference type="Gene3D" id="3.40.50.10440">
    <property type="entry name" value="Dihydroxyacetone kinase, domain 1"/>
    <property type="match status" value="1"/>
</dbReference>
<reference evidence="2" key="1">
    <citation type="submission" date="2019-08" db="EMBL/GenBank/DDBJ databases">
        <authorList>
            <person name="Kucharzyk K."/>
            <person name="Murdoch R.W."/>
            <person name="Higgins S."/>
            <person name="Loffler F."/>
        </authorList>
    </citation>
    <scope>NUCLEOTIDE SEQUENCE</scope>
</reference>
<dbReference type="GO" id="GO:0008289">
    <property type="term" value="F:lipid binding"/>
    <property type="evidence" value="ECO:0007669"/>
    <property type="project" value="UniProtKB-KW"/>
</dbReference>
<dbReference type="Pfam" id="PF02645">
    <property type="entry name" value="DegV"/>
    <property type="match status" value="1"/>
</dbReference>
<comment type="caution">
    <text evidence="2">The sequence shown here is derived from an EMBL/GenBank/DDBJ whole genome shotgun (WGS) entry which is preliminary data.</text>
</comment>
<proteinExistence type="predicted"/>
<sequence>MKTPLLTDSCCDLAPELLQNLDVRRVSFHINVEEKSFTDNHQINLTALLANMRACKSAVKTACPSPDDYLQEMRSAESCFIVTISGRLSGSYHSAMAARDMALTETPDKKIHVFDSKSASSGETCVALRIEECMEADLSFEETVENVSAYIDSLHTRFVLVHLDNLMKNGRLGRLKGVLGMMLGIYPILGDNGDGEIVMLEKVRGLKQAMGRLADLFKDNMDTQLRKTTTIVISHCNCEERALALKEQIQTFSKDLKKIIVVPTGGLSTVYANDGGIVLAY</sequence>
<dbReference type="NCBIfam" id="TIGR00762">
    <property type="entry name" value="DegV"/>
    <property type="match status" value="1"/>
</dbReference>
<dbReference type="Gene3D" id="3.30.1180.10">
    <property type="match status" value="1"/>
</dbReference>
<dbReference type="EMBL" id="VSSQ01005658">
    <property type="protein sequence ID" value="MPM29979.1"/>
    <property type="molecule type" value="Genomic_DNA"/>
</dbReference>
<evidence type="ECO:0000256" key="1">
    <source>
        <dbReference type="ARBA" id="ARBA00023121"/>
    </source>
</evidence>
<dbReference type="AlphaFoldDB" id="A0A644YNU4"/>
<evidence type="ECO:0000313" key="2">
    <source>
        <dbReference type="EMBL" id="MPM29979.1"/>
    </source>
</evidence>
<dbReference type="Gene3D" id="2.20.28.50">
    <property type="entry name" value="degv family protein"/>
    <property type="match status" value="1"/>
</dbReference>
<keyword evidence="1" id="KW-0446">Lipid-binding</keyword>
<dbReference type="SUPFAM" id="SSF82549">
    <property type="entry name" value="DAK1/DegV-like"/>
    <property type="match status" value="1"/>
</dbReference>
<dbReference type="InterPro" id="IPR003797">
    <property type="entry name" value="DegV"/>
</dbReference>